<organism evidence="2 3">
    <name type="scientific">Dryococelus australis</name>
    <dbReference type="NCBI Taxonomy" id="614101"/>
    <lineage>
        <taxon>Eukaryota</taxon>
        <taxon>Metazoa</taxon>
        <taxon>Ecdysozoa</taxon>
        <taxon>Arthropoda</taxon>
        <taxon>Hexapoda</taxon>
        <taxon>Insecta</taxon>
        <taxon>Pterygota</taxon>
        <taxon>Neoptera</taxon>
        <taxon>Polyneoptera</taxon>
        <taxon>Phasmatodea</taxon>
        <taxon>Verophasmatodea</taxon>
        <taxon>Anareolatae</taxon>
        <taxon>Phasmatidae</taxon>
        <taxon>Eurycanthinae</taxon>
        <taxon>Dryococelus</taxon>
    </lineage>
</organism>
<name>A0ABQ9G0I2_9NEOP</name>
<reference evidence="2 3" key="1">
    <citation type="submission" date="2023-02" db="EMBL/GenBank/DDBJ databases">
        <title>LHISI_Scaffold_Assembly.</title>
        <authorList>
            <person name="Stuart O.P."/>
            <person name="Cleave R."/>
            <person name="Magrath M.J.L."/>
            <person name="Mikheyev A.S."/>
        </authorList>
    </citation>
    <scope>NUCLEOTIDE SEQUENCE [LARGE SCALE GENOMIC DNA]</scope>
    <source>
        <strain evidence="2">Daus_M_001</strain>
        <tissue evidence="2">Leg muscle</tissue>
    </source>
</reference>
<evidence type="ECO:0000256" key="1">
    <source>
        <dbReference type="SAM" id="MobiDB-lite"/>
    </source>
</evidence>
<comment type="caution">
    <text evidence="2">The sequence shown here is derived from an EMBL/GenBank/DDBJ whole genome shotgun (WGS) entry which is preliminary data.</text>
</comment>
<feature type="region of interest" description="Disordered" evidence="1">
    <location>
        <begin position="305"/>
        <end position="331"/>
    </location>
</feature>
<dbReference type="EMBL" id="JARBHB010000017">
    <property type="protein sequence ID" value="KAJ8865668.1"/>
    <property type="molecule type" value="Genomic_DNA"/>
</dbReference>
<dbReference type="Proteomes" id="UP001159363">
    <property type="component" value="Chromosome 16"/>
</dbReference>
<protein>
    <submittedName>
        <fullName evidence="2">Uncharacterized protein</fullName>
    </submittedName>
</protein>
<accession>A0ABQ9G0I2</accession>
<feature type="compositionally biased region" description="Pro residues" evidence="1">
    <location>
        <begin position="305"/>
        <end position="317"/>
    </location>
</feature>
<sequence>MPIYAVLLQRVEEGCQPVVEFLEYSVEFLEYSCVHSATWTFHRVTYHSWYTNMGTATRTGMRQEDYCEYSQYSILTHLTLDTIDFRTYVHRVLVCPVHAPITAHIFGDIPYIPQLIYFDLNWLVLALQQVRYWGRRCCWGTPLARRLVLLAYPSPTPPSTLPWRPVAAKRGPPLELLGRPRSPRSLPRTLYFVFIKKKTVISSPPTPVCILLLSRAAYQNVALRVNVPLSYSELTSIKFDRVKGPQKLGAIHGSVVPLDLSCVFAAPKKPTRTRACYRKGKHLLLQSSVYFQTATEANVFLPPPPPPVNPAPFPPPQLRQSNFGDDGRRSRSRVGLRSNISHSLKWLHSCWSETRPACIVACTPVLPTKDQLVRLCARSEILVANNKIQVRSNLYNTIHDTGNYSNFTVVKVYFIGEQRNLIRPRLAILVYSAKLFLFDLAARLQELPTGDQKIRVKDASRFKTLALSAESQSGKFTQSNVLECCSVWHLFPGRYIAWTIDLERIYNSPSVSQPSDLQTNFVRPSCMRRDHCAPVESLAFRGDGALDARVNVALIAPAILGLKTREYGAVSECNVGENGRYPRKPADQRHRPARFPRTKIRGRQTPPPPPESNSVRLMVKAVPDKRFHAFRPQDVQNSFNQGGHLNTLPHRPWFELQTIRSAANFPRTRVVQLDLRSWKSEVSQHFFFRSGSLGLEKRGSCIYDKRRVFPGFSRFPRRFIPVLLHTSLASPSSAPKISLVKRQLELRYTRRNYIIIYETKQAKKKNGFVKALHIIIYVSDKGCSQ</sequence>
<gene>
    <name evidence="2" type="ORF">PR048_033188</name>
</gene>
<keyword evidence="3" id="KW-1185">Reference proteome</keyword>
<evidence type="ECO:0000313" key="2">
    <source>
        <dbReference type="EMBL" id="KAJ8865668.1"/>
    </source>
</evidence>
<evidence type="ECO:0000313" key="3">
    <source>
        <dbReference type="Proteomes" id="UP001159363"/>
    </source>
</evidence>
<proteinExistence type="predicted"/>